<evidence type="ECO:0000313" key="1">
    <source>
        <dbReference type="EMBL" id="SPP92941.1"/>
    </source>
</evidence>
<dbReference type="KEGG" id="bvz:BRAD3257_1827"/>
<accession>A0A2U3PUU4</accession>
<name>A0A2U3PUU4_9BRAD</name>
<organism evidence="1 2">
    <name type="scientific">Bradyrhizobium vignae</name>
    <dbReference type="NCBI Taxonomy" id="1549949"/>
    <lineage>
        <taxon>Bacteria</taxon>
        <taxon>Pseudomonadati</taxon>
        <taxon>Pseudomonadota</taxon>
        <taxon>Alphaproteobacteria</taxon>
        <taxon>Hyphomicrobiales</taxon>
        <taxon>Nitrobacteraceae</taxon>
        <taxon>Bradyrhizobium</taxon>
    </lineage>
</organism>
<dbReference type="EMBL" id="LS398110">
    <property type="protein sequence ID" value="SPP92941.1"/>
    <property type="molecule type" value="Genomic_DNA"/>
</dbReference>
<proteinExistence type="predicted"/>
<protein>
    <submittedName>
        <fullName evidence="1">Uncharacterized protein</fullName>
    </submittedName>
</protein>
<evidence type="ECO:0000313" key="2">
    <source>
        <dbReference type="Proteomes" id="UP000246085"/>
    </source>
</evidence>
<dbReference type="AlphaFoldDB" id="A0A2U3PUU4"/>
<dbReference type="Proteomes" id="UP000246085">
    <property type="component" value="Chromosome BRAD3257"/>
</dbReference>
<gene>
    <name evidence="1" type="ORF">BRAD3257_1827</name>
</gene>
<sequence>MAHLTLMSSAATVLPEMAALGVCQEEWTPSLGFTRERTVWLAAVGAKSAAAFGPAMIEFYVHALGASRHAIRIFDALFGLAAIALRYEDVRERVLRAVISHAETSAGQLVDDVAAVALAYRSAIDILKCRPRERQVTAALARVGWKGDNEGDGLASPEAFRLDPMEVGPDGKMLGFSVLPSMLSASPGQHYPRSKSRVFRLKLSEKELPRIMRRAWPSS</sequence>
<reference evidence="1 2" key="1">
    <citation type="submission" date="2018-03" db="EMBL/GenBank/DDBJ databases">
        <authorList>
            <person name="Gully D."/>
        </authorList>
    </citation>
    <scope>NUCLEOTIDE SEQUENCE [LARGE SCALE GENOMIC DNA]</scope>
    <source>
        <strain evidence="1">ORS3257</strain>
    </source>
</reference>